<dbReference type="KEGG" id="nio:NITINOP_1677"/>
<dbReference type="OrthoDB" id="9778857at2"/>
<evidence type="ECO:0000313" key="4">
    <source>
        <dbReference type="Proteomes" id="UP000066284"/>
    </source>
</evidence>
<dbReference type="InterPro" id="IPR050909">
    <property type="entry name" value="Bact_Autotransporter_VF"/>
</dbReference>
<accession>A0A0S4KQE6</accession>
<evidence type="ECO:0000259" key="2">
    <source>
        <dbReference type="SMART" id="SM00912"/>
    </source>
</evidence>
<gene>
    <name evidence="3" type="ORF">NITINOP_1677</name>
</gene>
<proteinExistence type="predicted"/>
<feature type="region of interest" description="Disordered" evidence="1">
    <location>
        <begin position="1422"/>
        <end position="1484"/>
    </location>
</feature>
<evidence type="ECO:0000313" key="3">
    <source>
        <dbReference type="EMBL" id="CUQ66652.1"/>
    </source>
</evidence>
<reference evidence="4" key="1">
    <citation type="submission" date="2015-09" db="EMBL/GenBank/DDBJ databases">
        <authorList>
            <person name="Daims H."/>
        </authorList>
    </citation>
    <scope>NUCLEOTIDE SEQUENCE [LARGE SCALE GENOMIC DNA]</scope>
</reference>
<organism evidence="3 4">
    <name type="scientific">Candidatus Nitrospira inopinata</name>
    <dbReference type="NCBI Taxonomy" id="1715989"/>
    <lineage>
        <taxon>Bacteria</taxon>
        <taxon>Pseudomonadati</taxon>
        <taxon>Nitrospirota</taxon>
        <taxon>Nitrospiria</taxon>
        <taxon>Nitrospirales</taxon>
        <taxon>Nitrospiraceae</taxon>
        <taxon>Nitrospira</taxon>
    </lineage>
</organism>
<dbReference type="SUPFAM" id="SSF51126">
    <property type="entry name" value="Pectin lyase-like"/>
    <property type="match status" value="1"/>
</dbReference>
<dbReference type="RefSeq" id="WP_062484638.1">
    <property type="nucleotide sequence ID" value="NZ_LN885086.1"/>
</dbReference>
<sequence>MGSTGRATKRWETAVRKATVGWTATGMLAWGLSAGLAVPLHAEVVITDVVHGRVEVRPPQTQLDGRIRTDVVQSTARAIVHASDFNIAPNHVVNVIQPNASAWMLARVFGPATHIDGALNATGSLILLNPNGVLIGPTGQVNVGGLFAASTLAMSNGNFLNGVYLFQDSGTNGVIRNAGAINAGVEGVYLFAPNVENAATGVITSANGHVTLGAGRTAFLSNRPDGRGFLAEVTAPAGEALNLGQLLADGGQVTLAGRVVNQGNLVQANSVVQRNGRIELIASERITLQAGSRTSSTGGEVGAHGGTIVARAADRDAGGTRINGAVTVEAGAVVDVGPAAGGVAGEVWLGGTVTANGLVHRLIPNQVTLGDGQLLALASNLGRGEVNVLAMDDIHVTVGPSAPLDFLAIPSGQRGTFHLHAGRNLTWTNSRFASEGVPWNIVARAGNDVTVNASEVSTAGGASIHLHAGRDLSLVDGSLTFARVHTANLGHEILGGDISLTALRDIVAPSPFERYSDGVSLPGIHVGLPGNLTIRAGQDLRGPASPNPTVRPRAFGFTLQGGIADVAAGRDIGSDTAPVNLVLGGFTDNGDGTYTVPAAAANLNAGRSIYFSLAEDFGLREAGVLTANGTTRIDAGTVLRAPLITTTRTDESTGLPIHILPTQLNLAARTGDVLIQQDRPTGVFANERRLLPSVFSARADQGNVTFVTGSSPLRFWPSNEGRIQIHAHQAIRGLGPLQTVPDQNSVLIFTGLPSDPAARWVRVSRSEALADPLLARWFYQWGDLSFVNGSPVSPLPPGLVGLPPASIREKPLILQRSTSPGIVTLYPGDIRSLVGGDVTEQTLGVALQTSAPSSVGRGMTIAMSTEEGDITSLQLNFLSPFLRQTTISSGGDIRSVLLNISTPQLPGDRPSAIVHAGGSIDLTRVPGFNTSGIRFFGNGTAEVRANGNLNLGDSFGIVHLLGNTRDAVAQRRQGGVLDIGIGGRIEMTQSQIATFNGAAIFIHGADGVRVADDAGRMIPGAVEVRTLLVDRDGAMVLALPNESGTAVPIQAYRTVLPVGQTTEQNVFTAQDVSNGRVELVWKPLFVEQTGQLFLVGGERVRQGEQIVFQEKVVAVDLNPARTADGTPILVDGRPALVDGRIMLEVGGQRVSVVTPVGGRVNIGGTVATRNAEQTGIVTLRGGDITILSTGDVDVNRSRVGTFDTGNILIKSTSGTINAGSGSRNERSLFVIDNGDGTSTPATVPGSGIFTWERDDPDMTTLPFPKFDTPAMEALKANIAKRRFLGRDTSDLEAQFNRLSRERMVEYDRIFEEFIAAPFGPGSRPLQLGDISLIAARNIDVPSAGIRGRRINLEAGESLNLLGGLIIGKTTFTASTVSGSIGAFAGAAAGSVGGASVSAAGGAGGSSVGGLSGVTSTVSATSAATSTTSSTAAKSVEQVQQTAEESAGTAAPAAQPGAGDRRQVASADTEKSKKSQMTRSIRMGRGVVIQVDVKPAAQ</sequence>
<keyword evidence="4" id="KW-1185">Reference proteome</keyword>
<dbReference type="Proteomes" id="UP000066284">
    <property type="component" value="Chromosome 1"/>
</dbReference>
<feature type="compositionally biased region" description="Low complexity" evidence="1">
    <location>
        <begin position="1422"/>
        <end position="1457"/>
    </location>
</feature>
<feature type="domain" description="Filamentous haemagglutinin FhaB/tRNA nuclease CdiA-like TPS" evidence="2">
    <location>
        <begin position="40"/>
        <end position="158"/>
    </location>
</feature>
<dbReference type="PANTHER" id="PTHR12338:SF5">
    <property type="entry name" value="ANTIGEN 43-RELATED"/>
    <property type="match status" value="1"/>
</dbReference>
<name>A0A0S4KQE6_9BACT</name>
<dbReference type="EMBL" id="LN885086">
    <property type="protein sequence ID" value="CUQ66652.1"/>
    <property type="molecule type" value="Genomic_DNA"/>
</dbReference>
<feature type="compositionally biased region" description="Basic and acidic residues" evidence="1">
    <location>
        <begin position="1458"/>
        <end position="1472"/>
    </location>
</feature>
<dbReference type="InterPro" id="IPR008638">
    <property type="entry name" value="FhaB/CdiA-like_TPS"/>
</dbReference>
<dbReference type="NCBIfam" id="TIGR01901">
    <property type="entry name" value="adhes_NPXG"/>
    <property type="match status" value="1"/>
</dbReference>
<dbReference type="SMART" id="SM00912">
    <property type="entry name" value="Haemagg_act"/>
    <property type="match status" value="1"/>
</dbReference>
<dbReference type="PANTHER" id="PTHR12338">
    <property type="entry name" value="AUTOTRANSPORTER"/>
    <property type="match status" value="1"/>
</dbReference>
<dbReference type="STRING" id="1715989.NITINOP_1677"/>
<protein>
    <recommendedName>
        <fullName evidence="2">Filamentous haemagglutinin FhaB/tRNA nuclease CdiA-like TPS domain-containing protein</fullName>
    </recommendedName>
</protein>
<dbReference type="InterPro" id="IPR011050">
    <property type="entry name" value="Pectin_lyase_fold/virulence"/>
</dbReference>
<dbReference type="Pfam" id="PF05860">
    <property type="entry name" value="TPS"/>
    <property type="match status" value="1"/>
</dbReference>
<dbReference type="InterPro" id="IPR012334">
    <property type="entry name" value="Pectin_lyas_fold"/>
</dbReference>
<evidence type="ECO:0000256" key="1">
    <source>
        <dbReference type="SAM" id="MobiDB-lite"/>
    </source>
</evidence>
<dbReference type="Gene3D" id="2.160.20.10">
    <property type="entry name" value="Single-stranded right-handed beta-helix, Pectin lyase-like"/>
    <property type="match status" value="1"/>
</dbReference>